<sequence>MRHIGDAPGSGDYGGHGGYGGYARRAAVARSPRSAMGVPGSAAPAAVRAPPHLLIVDDSRHAPGQHAHLLLSRAFALHERLRQSFVQYERTRPVSERPGVGARAVAACSITLITVFRRMCRESRDRVVRAGRAPHTRTEKGHTILKGTLSSGRFASSRSLAEGGLFVAPFEIISVLITFARPTTRGRAGALYSRQAAL</sequence>
<evidence type="ECO:0000313" key="2">
    <source>
        <dbReference type="Proteomes" id="UP000299102"/>
    </source>
</evidence>
<dbReference type="Proteomes" id="UP000299102">
    <property type="component" value="Unassembled WGS sequence"/>
</dbReference>
<dbReference type="AlphaFoldDB" id="A0A4C1XK89"/>
<accession>A0A4C1XK89</accession>
<name>A0A4C1XK89_EUMVA</name>
<organism evidence="1 2">
    <name type="scientific">Eumeta variegata</name>
    <name type="common">Bagworm moth</name>
    <name type="synonym">Eumeta japonica</name>
    <dbReference type="NCBI Taxonomy" id="151549"/>
    <lineage>
        <taxon>Eukaryota</taxon>
        <taxon>Metazoa</taxon>
        <taxon>Ecdysozoa</taxon>
        <taxon>Arthropoda</taxon>
        <taxon>Hexapoda</taxon>
        <taxon>Insecta</taxon>
        <taxon>Pterygota</taxon>
        <taxon>Neoptera</taxon>
        <taxon>Endopterygota</taxon>
        <taxon>Lepidoptera</taxon>
        <taxon>Glossata</taxon>
        <taxon>Ditrysia</taxon>
        <taxon>Tineoidea</taxon>
        <taxon>Psychidae</taxon>
        <taxon>Oiketicinae</taxon>
        <taxon>Eumeta</taxon>
    </lineage>
</organism>
<reference evidence="1 2" key="1">
    <citation type="journal article" date="2019" name="Commun. Biol.">
        <title>The bagworm genome reveals a unique fibroin gene that provides high tensile strength.</title>
        <authorList>
            <person name="Kono N."/>
            <person name="Nakamura H."/>
            <person name="Ohtoshi R."/>
            <person name="Tomita M."/>
            <person name="Numata K."/>
            <person name="Arakawa K."/>
        </authorList>
    </citation>
    <scope>NUCLEOTIDE SEQUENCE [LARGE SCALE GENOMIC DNA]</scope>
</reference>
<gene>
    <name evidence="1" type="ORF">EVAR_48096_1</name>
</gene>
<evidence type="ECO:0000313" key="1">
    <source>
        <dbReference type="EMBL" id="GBP63838.1"/>
    </source>
</evidence>
<comment type="caution">
    <text evidence="1">The sequence shown here is derived from an EMBL/GenBank/DDBJ whole genome shotgun (WGS) entry which is preliminary data.</text>
</comment>
<keyword evidence="2" id="KW-1185">Reference proteome</keyword>
<dbReference type="EMBL" id="BGZK01000881">
    <property type="protein sequence ID" value="GBP63838.1"/>
    <property type="molecule type" value="Genomic_DNA"/>
</dbReference>
<protein>
    <submittedName>
        <fullName evidence="1">Uncharacterized protein</fullName>
    </submittedName>
</protein>
<proteinExistence type="predicted"/>